<dbReference type="RefSeq" id="XP_018473781.1">
    <property type="nucleotide sequence ID" value="XM_018618279.1"/>
</dbReference>
<dbReference type="InterPro" id="IPR026960">
    <property type="entry name" value="RVT-Znf"/>
</dbReference>
<feature type="domain" description="Reverse transcriptase zinc-binding" evidence="1">
    <location>
        <begin position="78"/>
        <end position="160"/>
    </location>
</feature>
<evidence type="ECO:0000259" key="1">
    <source>
        <dbReference type="Pfam" id="PF13966"/>
    </source>
</evidence>
<gene>
    <name evidence="3" type="primary">LOC108845004</name>
</gene>
<dbReference type="KEGG" id="rsz:108845004"/>
<protein>
    <submittedName>
        <fullName evidence="3">Uncharacterized protein LOC108845004</fullName>
    </submittedName>
</protein>
<dbReference type="OrthoDB" id="1937542at2759"/>
<organism evidence="2 3">
    <name type="scientific">Raphanus sativus</name>
    <name type="common">Radish</name>
    <name type="synonym">Raphanus raphanistrum var. sativus</name>
    <dbReference type="NCBI Taxonomy" id="3726"/>
    <lineage>
        <taxon>Eukaryota</taxon>
        <taxon>Viridiplantae</taxon>
        <taxon>Streptophyta</taxon>
        <taxon>Embryophyta</taxon>
        <taxon>Tracheophyta</taxon>
        <taxon>Spermatophyta</taxon>
        <taxon>Magnoliopsida</taxon>
        <taxon>eudicotyledons</taxon>
        <taxon>Gunneridae</taxon>
        <taxon>Pentapetalae</taxon>
        <taxon>rosids</taxon>
        <taxon>malvids</taxon>
        <taxon>Brassicales</taxon>
        <taxon>Brassicaceae</taxon>
        <taxon>Brassiceae</taxon>
        <taxon>Raphanus</taxon>
    </lineage>
</organism>
<dbReference type="Pfam" id="PF13966">
    <property type="entry name" value="zf-RVT"/>
    <property type="match status" value="1"/>
</dbReference>
<evidence type="ECO:0000313" key="3">
    <source>
        <dbReference type="RefSeq" id="XP_018473781.1"/>
    </source>
</evidence>
<name>A0A6J0MQH2_RAPSA</name>
<proteinExistence type="predicted"/>
<dbReference type="PANTHER" id="PTHR33116">
    <property type="entry name" value="REVERSE TRANSCRIPTASE ZINC-BINDING DOMAIN-CONTAINING PROTEIN-RELATED-RELATED"/>
    <property type="match status" value="1"/>
</dbReference>
<accession>A0A6J0MQH2</accession>
<keyword evidence="2" id="KW-1185">Reference proteome</keyword>
<reference evidence="2" key="1">
    <citation type="journal article" date="2019" name="Database">
        <title>The radish genome database (RadishGD): an integrated information resource for radish genomics.</title>
        <authorList>
            <person name="Yu H.J."/>
            <person name="Baek S."/>
            <person name="Lee Y.J."/>
            <person name="Cho A."/>
            <person name="Mun J.H."/>
        </authorList>
    </citation>
    <scope>NUCLEOTIDE SEQUENCE [LARGE SCALE GENOMIC DNA]</scope>
    <source>
        <strain evidence="2">cv. WK10039</strain>
    </source>
</reference>
<reference evidence="3" key="2">
    <citation type="submission" date="2025-08" db="UniProtKB">
        <authorList>
            <consortium name="RefSeq"/>
        </authorList>
    </citation>
    <scope>IDENTIFICATION</scope>
    <source>
        <tissue evidence="3">Leaf</tissue>
    </source>
</reference>
<dbReference type="AlphaFoldDB" id="A0A6J0MQH2"/>
<evidence type="ECO:0000313" key="2">
    <source>
        <dbReference type="Proteomes" id="UP000504610"/>
    </source>
</evidence>
<dbReference type="PANTHER" id="PTHR33116:SF84">
    <property type="entry name" value="RNA-DIRECTED DNA POLYMERASE"/>
    <property type="match status" value="1"/>
</dbReference>
<dbReference type="GeneID" id="108845004"/>
<dbReference type="Proteomes" id="UP000504610">
    <property type="component" value="Chromosome 3"/>
</dbReference>
<sequence length="262" mass="30321">MGKLIDVTGELGLRYLGVQRSATLAEVASEDGWNLRRCAHRRYPHLCDKLAVTARPVATLGPDIVLWRHGQDDFKPVFSASKTWEYLRVEKAVLPWHRIVWFPQAIPRQSFMVWLAFKDRLSTGIRMRSWGVEQVCVYCGEKDESRDHLFSACPYTFTVWMNVAERLLGAAITPDWADTVTSIMRPNRNKLDTVLIRLVFQTSIYMLWRERNSRRHGGANMSVTLITKNIGKMVKNRISSLKYRGNHKLEGLLRRWFTITAV</sequence>